<dbReference type="GO" id="GO:0008270">
    <property type="term" value="F:zinc ion binding"/>
    <property type="evidence" value="ECO:0007669"/>
    <property type="project" value="UniProtKB-KW"/>
</dbReference>
<dbReference type="SUPFAM" id="SSF48065">
    <property type="entry name" value="DBL homology domain (DH-domain)"/>
    <property type="match status" value="1"/>
</dbReference>
<evidence type="ECO:0000256" key="3">
    <source>
        <dbReference type="ARBA" id="ARBA00022553"/>
    </source>
</evidence>
<comment type="caution">
    <text evidence="11">The sequence shown here is derived from an EMBL/GenBank/DDBJ whole genome shotgun (WGS) entry which is preliminary data.</text>
</comment>
<feature type="region of interest" description="Disordered" evidence="8">
    <location>
        <begin position="1333"/>
        <end position="1357"/>
    </location>
</feature>
<dbReference type="Gene3D" id="2.30.29.30">
    <property type="entry name" value="Pleckstrin-homology domain (PH domain)/Phosphotyrosine-binding domain (PTB)"/>
    <property type="match status" value="1"/>
</dbReference>
<dbReference type="InterPro" id="IPR011993">
    <property type="entry name" value="PH-like_dom_sf"/>
</dbReference>
<dbReference type="FunFam" id="2.30.29.30:FF:000021">
    <property type="entry name" value="Rho guanine nucleotide exchange factor 2"/>
    <property type="match status" value="1"/>
</dbReference>
<organism evidence="11 12">
    <name type="scientific">Anabarilius grahami</name>
    <name type="common">Kanglang fish</name>
    <name type="synonym">Barilius grahami</name>
    <dbReference type="NCBI Taxonomy" id="495550"/>
    <lineage>
        <taxon>Eukaryota</taxon>
        <taxon>Metazoa</taxon>
        <taxon>Chordata</taxon>
        <taxon>Craniata</taxon>
        <taxon>Vertebrata</taxon>
        <taxon>Euteleostomi</taxon>
        <taxon>Actinopterygii</taxon>
        <taxon>Neopterygii</taxon>
        <taxon>Teleostei</taxon>
        <taxon>Ostariophysi</taxon>
        <taxon>Cypriniformes</taxon>
        <taxon>Xenocyprididae</taxon>
        <taxon>Xenocypridinae</taxon>
        <taxon>Xenocypridinae incertae sedis</taxon>
        <taxon>Anabarilius</taxon>
    </lineage>
</organism>
<feature type="region of interest" description="Disordered" evidence="8">
    <location>
        <begin position="813"/>
        <end position="863"/>
    </location>
</feature>
<dbReference type="InterPro" id="IPR000219">
    <property type="entry name" value="DH_dom"/>
</dbReference>
<dbReference type="OrthoDB" id="28045at2759"/>
<dbReference type="InterPro" id="IPR035899">
    <property type="entry name" value="DBL_dom_sf"/>
</dbReference>
<feature type="compositionally biased region" description="Basic and acidic residues" evidence="8">
    <location>
        <begin position="1452"/>
        <end position="1463"/>
    </location>
</feature>
<dbReference type="InterPro" id="IPR037819">
    <property type="entry name" value="ARHGEF28_PH"/>
</dbReference>
<dbReference type="GO" id="GO:0035023">
    <property type="term" value="P:regulation of Rho protein signal transduction"/>
    <property type="evidence" value="ECO:0007669"/>
    <property type="project" value="TreeGrafter"/>
</dbReference>
<dbReference type="SUPFAM" id="SSF57889">
    <property type="entry name" value="Cysteine-rich domain"/>
    <property type="match status" value="1"/>
</dbReference>
<feature type="compositionally biased region" description="Polar residues" evidence="8">
    <location>
        <begin position="164"/>
        <end position="177"/>
    </location>
</feature>
<dbReference type="GO" id="GO:0005085">
    <property type="term" value="F:guanyl-nucleotide exchange factor activity"/>
    <property type="evidence" value="ECO:0007669"/>
    <property type="project" value="UniProtKB-KW"/>
</dbReference>
<dbReference type="InterPro" id="IPR041020">
    <property type="entry name" value="PH_16"/>
</dbReference>
<evidence type="ECO:0000256" key="8">
    <source>
        <dbReference type="SAM" id="MobiDB-lite"/>
    </source>
</evidence>
<feature type="region of interest" description="Disordered" evidence="8">
    <location>
        <begin position="674"/>
        <end position="701"/>
    </location>
</feature>
<dbReference type="Pfam" id="PF00621">
    <property type="entry name" value="RhoGEF"/>
    <property type="match status" value="1"/>
</dbReference>
<feature type="domain" description="DH" evidence="10">
    <location>
        <begin position="927"/>
        <end position="1084"/>
    </location>
</feature>
<accession>A0A3N0XGY9</accession>
<evidence type="ECO:0000256" key="7">
    <source>
        <dbReference type="SAM" id="Coils"/>
    </source>
</evidence>
<feature type="region of interest" description="Disordered" evidence="8">
    <location>
        <begin position="546"/>
        <end position="585"/>
    </location>
</feature>
<dbReference type="SMART" id="SM00233">
    <property type="entry name" value="PH"/>
    <property type="match status" value="1"/>
</dbReference>
<dbReference type="PROSITE" id="PS50003">
    <property type="entry name" value="PH_DOMAIN"/>
    <property type="match status" value="1"/>
</dbReference>
<dbReference type="GO" id="GO:0005737">
    <property type="term" value="C:cytoplasm"/>
    <property type="evidence" value="ECO:0007669"/>
    <property type="project" value="UniProtKB-SubCell"/>
</dbReference>
<evidence type="ECO:0000259" key="9">
    <source>
        <dbReference type="PROSITE" id="PS50003"/>
    </source>
</evidence>
<evidence type="ECO:0000256" key="1">
    <source>
        <dbReference type="ARBA" id="ARBA00004496"/>
    </source>
</evidence>
<feature type="non-terminal residue" evidence="11">
    <location>
        <position position="1"/>
    </location>
</feature>
<keyword evidence="3" id="KW-0597">Phosphoprotein</keyword>
<proteinExistence type="predicted"/>
<comment type="subcellular location">
    <subcellularLocation>
        <location evidence="1">Cytoplasm</location>
    </subcellularLocation>
</comment>
<evidence type="ECO:0000313" key="12">
    <source>
        <dbReference type="Proteomes" id="UP000281406"/>
    </source>
</evidence>
<dbReference type="PANTHER" id="PTHR13944">
    <property type="entry name" value="AGAP007712-PA"/>
    <property type="match status" value="1"/>
</dbReference>
<sequence length="1739" mass="195131">GQVEVCVKLQVFPCVHEEADYYVVLVGSSLHHVTTAHRAEDHGSLRFTVPGHNVPEKVSVEVYCFTRNSGSPINPLCQSGELSLEYIQDEAQEVAEQLINFELLTSSSHQDILRKFYPEKRISSETNHLEQIGQHGTDGICDPKELFPLESLAETEQGRNVCEQRNFSQSKASGTSESDPEYRCTVGEHSSADEKITQALANLHFLGWDSQAEREKQDLLSRETPLHVAVRLGFPHLSHFLQESEGQRMVSMANDEGQSPLTLAQKHGDPVLISVLTDPSSSSAWRPVWMCQIWTDGSRQLRICPVTESISLTVKHGTQIDAQSSIQLYREKSREPDTLARVGRLSEPSEGSVHTSDVCDADLNSQLRIEDQTLVDSVFEEQLVLCLDEEDEDLNTFNSEKLCSSPGSCTPFPLHSAGAAAVRLTAMLRGSTKDNDLNMKYAVTGVTEDSSGTDSGVWRMSDTGVLSPGTIDMSPAIKDDEGQRGRHPGSRSFSPTSPAGLMLDRLMRATRPAELTYNSSSSPTESCDLRSPILSLSPSLVALEMDSEEDDDDDILMKKPLPQPQPELKNSTDEQNMFSPTPVLTCTRSHSASSACNHTPAKDIEQGIRLRSYSYTSPKISLLPPRFSRDAHPPPTDLNQDGALSSSGSRSLLHALSLSKSLSLLNPVKRVCSTSEQAQEKRELRFRRRAQSADDEPSAELADSLQHLTLSEFLKEIEEEEWDKYIIPSKTESEKYKVSRTFSFIKSRMYSTRNKNKGKGKERETKDKQVNGHQFTAGSVLGSTLCEICGKPASGKEVFHCTYFIVRESSSSSSQIPTSASLPVMTSRDSTPLPCPLSRSVPSVTERLSESPEADGDSPSWRNHIQPEELLQTMESSTFTDSSLIEDTVDAPLQNELLMNAVDLEAESWSLAVEPQFCKMQEKRIIKRQDVIYEFMQTELHHVQTLMVMAEVFRRGMREEVGLDPDTIGRIFPCLDELLLLHRDFLSAMRERRQSCVQPNSNKNYLIHRVGDIFLQQFSQENAENMKQVYGEFCSHHAEAVSYFKELQQQNKRFQIFIKHTDLSRALVLIRELISAVDQRVSQYEQNQKMSEVLGRMENKCTTKLKSGYTFRKQDITSGRALLHQGPLLWKTATGRLKDVLAFLLSDSLVFLQEKDQKYIFAAVDQKPPVISLQKLIVREVANEERGMFLISASSAGPEMYEVHAASKDERNAWMRLIREAVESCPEEEDETTSESEEEKRVAEAKVQKIHRLQESLCGHDHLICANLEEKLHIYAELSVMAGQREAGPDPRLLVRPSTEDIPQAGVLLSAALKEAENLRAALSSHCASTAAVLSSPEEQTQSEPCTSSSPSENQIPLTDTLQSEEEEWKGEEGLKIQAFNHNLDVDHNIHLKVSQSVQSLTQLLYSLQAAVTIQDSCYEVQRLLLLLLSNPSSQPHSRPLPITRSNQALQEQERQREAERRREELADVARLRGTLLRERQQWERECQVRQLQQSELEMSLEQRELLCHLGERRLQSERQELHEQLQEYQQSLERLREGQRSVEKEKEKLDTQRRLLESLKHGCQQNLPAMVIPLDGQQTQNAGHHQEEHGSIFVNEAAFRSPSLNNRQIHLQHHPHSLHQTVHLHSGSIGFSDSPSAQNSLNSLLARSNHRQGSVGVPDAPAGHESWTGGTMYSTSLRCLTESPNNDVGHLSHVQESWTAGGTGVGLNQADVLLVDQPFVTMETEHRDTDGEENIVYL</sequence>
<dbReference type="SMART" id="SM00325">
    <property type="entry name" value="RhoGEF"/>
    <property type="match status" value="1"/>
</dbReference>
<reference evidence="11 12" key="1">
    <citation type="submission" date="2018-10" db="EMBL/GenBank/DDBJ databases">
        <title>Genome assembly for a Yunnan-Guizhou Plateau 3E fish, Anabarilius grahami (Regan), and its evolutionary and genetic applications.</title>
        <authorList>
            <person name="Jiang W."/>
        </authorList>
    </citation>
    <scope>NUCLEOTIDE SEQUENCE [LARGE SCALE GENOMIC DNA]</scope>
    <source>
        <strain evidence="11">AG-KIZ</strain>
        <tissue evidence="11">Muscle</tissue>
    </source>
</reference>
<keyword evidence="2" id="KW-0963">Cytoplasm</keyword>
<feature type="domain" description="PH" evidence="9">
    <location>
        <begin position="1121"/>
        <end position="1223"/>
    </location>
</feature>
<feature type="compositionally biased region" description="Polar residues" evidence="8">
    <location>
        <begin position="573"/>
        <end position="585"/>
    </location>
</feature>
<dbReference type="Gene3D" id="1.20.900.10">
    <property type="entry name" value="Dbl homology (DH) domain"/>
    <property type="match status" value="1"/>
</dbReference>
<gene>
    <name evidence="11" type="ORF">DPX16_22614</name>
</gene>
<evidence type="ECO:0000256" key="4">
    <source>
        <dbReference type="ARBA" id="ARBA00022658"/>
    </source>
</evidence>
<feature type="region of interest" description="Disordered" evidence="8">
    <location>
        <begin position="164"/>
        <end position="189"/>
    </location>
</feature>
<protein>
    <submittedName>
        <fullName evidence="11">Rho guanine nucleotide exchange factor 28</fullName>
    </submittedName>
</protein>
<dbReference type="InterPro" id="IPR051632">
    <property type="entry name" value="Rho_GEF"/>
</dbReference>
<evidence type="ECO:0000259" key="10">
    <source>
        <dbReference type="PROSITE" id="PS50010"/>
    </source>
</evidence>
<evidence type="ECO:0000256" key="5">
    <source>
        <dbReference type="ARBA" id="ARBA00022771"/>
    </source>
</evidence>
<keyword evidence="5" id="KW-0863">Zinc-finger</keyword>
<feature type="region of interest" description="Disordered" evidence="8">
    <location>
        <begin position="1433"/>
        <end position="1463"/>
    </location>
</feature>
<feature type="compositionally biased region" description="Polar residues" evidence="8">
    <location>
        <begin position="1337"/>
        <end position="1357"/>
    </location>
</feature>
<keyword evidence="5" id="KW-0862">Zinc</keyword>
<evidence type="ECO:0000313" key="11">
    <source>
        <dbReference type="EMBL" id="ROI16637.1"/>
    </source>
</evidence>
<dbReference type="Gene3D" id="1.10.287.2510">
    <property type="match status" value="1"/>
</dbReference>
<dbReference type="CDD" id="cd14680">
    <property type="entry name" value="PH_p190RhoGEF"/>
    <property type="match status" value="1"/>
</dbReference>
<evidence type="ECO:0000256" key="2">
    <source>
        <dbReference type="ARBA" id="ARBA00022490"/>
    </source>
</evidence>
<keyword evidence="5" id="KW-0479">Metal-binding</keyword>
<dbReference type="InterPro" id="IPR001849">
    <property type="entry name" value="PH_domain"/>
</dbReference>
<feature type="region of interest" description="Disordered" evidence="8">
    <location>
        <begin position="622"/>
        <end position="646"/>
    </location>
</feature>
<dbReference type="PROSITE" id="PS50010">
    <property type="entry name" value="DH_2"/>
    <property type="match status" value="1"/>
</dbReference>
<dbReference type="InterPro" id="IPR046349">
    <property type="entry name" value="C1-like_sf"/>
</dbReference>
<dbReference type="Pfam" id="PF17838">
    <property type="entry name" value="PH_16"/>
    <property type="match status" value="1"/>
</dbReference>
<feature type="region of interest" description="Disordered" evidence="8">
    <location>
        <begin position="464"/>
        <end position="499"/>
    </location>
</feature>
<dbReference type="Proteomes" id="UP000281406">
    <property type="component" value="Unassembled WGS sequence"/>
</dbReference>
<dbReference type="EMBL" id="RJVU01074626">
    <property type="protein sequence ID" value="ROI16637.1"/>
    <property type="molecule type" value="Genomic_DNA"/>
</dbReference>
<name>A0A3N0XGY9_ANAGA</name>
<keyword evidence="6 7" id="KW-0175">Coiled coil</keyword>
<keyword evidence="12" id="KW-1185">Reference proteome</keyword>
<dbReference type="SUPFAM" id="SSF50729">
    <property type="entry name" value="PH domain-like"/>
    <property type="match status" value="1"/>
</dbReference>
<feature type="coiled-coil region" evidence="7">
    <location>
        <begin position="1512"/>
        <end position="1563"/>
    </location>
</feature>
<dbReference type="CDD" id="cd00160">
    <property type="entry name" value="RhoGEF"/>
    <property type="match status" value="1"/>
</dbReference>
<keyword evidence="4" id="KW-0344">Guanine-nucleotide releasing factor</keyword>
<dbReference type="PANTHER" id="PTHR13944:SF22">
    <property type="entry name" value="RHO GUANINE NUCLEOTIDE EXCHANGE FACTOR 28"/>
    <property type="match status" value="1"/>
</dbReference>
<evidence type="ECO:0000256" key="6">
    <source>
        <dbReference type="ARBA" id="ARBA00023054"/>
    </source>
</evidence>